<dbReference type="EMBL" id="GIFC01010899">
    <property type="protein sequence ID" value="MXU92982.1"/>
    <property type="molecule type" value="Transcribed_RNA"/>
</dbReference>
<organism evidence="1">
    <name type="scientific">Ixodes ricinus</name>
    <name type="common">Common tick</name>
    <name type="synonym">Acarus ricinus</name>
    <dbReference type="NCBI Taxonomy" id="34613"/>
    <lineage>
        <taxon>Eukaryota</taxon>
        <taxon>Metazoa</taxon>
        <taxon>Ecdysozoa</taxon>
        <taxon>Arthropoda</taxon>
        <taxon>Chelicerata</taxon>
        <taxon>Arachnida</taxon>
        <taxon>Acari</taxon>
        <taxon>Parasitiformes</taxon>
        <taxon>Ixodida</taxon>
        <taxon>Ixodoidea</taxon>
        <taxon>Ixodidae</taxon>
        <taxon>Ixodinae</taxon>
        <taxon>Ixodes</taxon>
    </lineage>
</organism>
<evidence type="ECO:0000313" key="1">
    <source>
        <dbReference type="EMBL" id="MXU92982.1"/>
    </source>
</evidence>
<name>A0A6B0UTG3_IXORI</name>
<reference evidence="1" key="1">
    <citation type="submission" date="2019-12" db="EMBL/GenBank/DDBJ databases">
        <title>An insight into the sialome of adult female Ixodes ricinus ticks feeding for 6 days.</title>
        <authorList>
            <person name="Perner J."/>
            <person name="Ribeiro J.M.C."/>
        </authorList>
    </citation>
    <scope>NUCLEOTIDE SEQUENCE</scope>
    <source>
        <strain evidence="1">Semi-engorged</strain>
        <tissue evidence="1">Salivary glands</tissue>
    </source>
</reference>
<sequence length="140" mass="15371">MKSRGDGRAPSFDNDLWVDAKESQLAFVSTTAPGTRLRLVLFSVLYRPCIEKGPEVATNDVRNAGRSCCRMSRSWRLGVEVSEKQKYAREKASVAVVAASQLLAAGVSLDRQTCSMTGVCHVYHRCSYDTVRISAGVLCH</sequence>
<proteinExistence type="predicted"/>
<protein>
    <submittedName>
        <fullName evidence="1">Uncharacterized protein</fullName>
    </submittedName>
</protein>
<dbReference type="AlphaFoldDB" id="A0A6B0UTG3"/>
<accession>A0A6B0UTG3</accession>